<keyword evidence="6 7" id="KW-0804">Transcription</keyword>
<evidence type="ECO:0000256" key="4">
    <source>
        <dbReference type="ARBA" id="ARBA00023015"/>
    </source>
</evidence>
<dbReference type="Pfam" id="PF02381">
    <property type="entry name" value="MraZ"/>
    <property type="match status" value="2"/>
</dbReference>
<evidence type="ECO:0000256" key="7">
    <source>
        <dbReference type="HAMAP-Rule" id="MF_01008"/>
    </source>
</evidence>
<comment type="subunit">
    <text evidence="7">Forms oligomers.</text>
</comment>
<dbReference type="InterPro" id="IPR007159">
    <property type="entry name" value="SpoVT-AbrB_dom"/>
</dbReference>
<feature type="domain" description="SpoVT-AbrB" evidence="8">
    <location>
        <begin position="79"/>
        <end position="122"/>
    </location>
</feature>
<evidence type="ECO:0000256" key="5">
    <source>
        <dbReference type="ARBA" id="ARBA00023125"/>
    </source>
</evidence>
<dbReference type="PANTHER" id="PTHR34701:SF1">
    <property type="entry name" value="TRANSCRIPTIONAL REGULATOR MRAZ"/>
    <property type="match status" value="1"/>
</dbReference>
<keyword evidence="4 7" id="KW-0805">Transcription regulation</keyword>
<proteinExistence type="inferred from homology"/>
<dbReference type="FunFam" id="3.40.1550.20:FF:000002">
    <property type="entry name" value="Transcriptional regulator MraZ"/>
    <property type="match status" value="1"/>
</dbReference>
<sequence>MKCVFIGEYQHNIDDKGRLTMPSKFREALGESFILTKGMDKCLFIFPRDEWSTFEEKLKTLPISSKDARAFTRFFFAGAAECELDKQGRIMVPSNLRNYAGVSKETYIIGVSSRLEIWSKENWEDYNEDDDLSYDAIAEKMSMLGI</sequence>
<dbReference type="InterPro" id="IPR035642">
    <property type="entry name" value="MraZ_N"/>
</dbReference>
<comment type="similarity">
    <text evidence="7">Belongs to the MraZ family.</text>
</comment>
<evidence type="ECO:0000259" key="8">
    <source>
        <dbReference type="PROSITE" id="PS51740"/>
    </source>
</evidence>
<dbReference type="GO" id="GO:0005737">
    <property type="term" value="C:cytoplasm"/>
    <property type="evidence" value="ECO:0007669"/>
    <property type="project" value="UniProtKB-UniRule"/>
</dbReference>
<dbReference type="GO" id="GO:2000143">
    <property type="term" value="P:negative regulation of DNA-templated transcription initiation"/>
    <property type="evidence" value="ECO:0007669"/>
    <property type="project" value="TreeGrafter"/>
</dbReference>
<feature type="domain" description="SpoVT-AbrB" evidence="8">
    <location>
        <begin position="8"/>
        <end position="50"/>
    </location>
</feature>
<evidence type="ECO:0000256" key="6">
    <source>
        <dbReference type="ARBA" id="ARBA00023163"/>
    </source>
</evidence>
<dbReference type="GO" id="GO:0009295">
    <property type="term" value="C:nucleoid"/>
    <property type="evidence" value="ECO:0007669"/>
    <property type="project" value="UniProtKB-SubCell"/>
</dbReference>
<evidence type="ECO:0000313" key="10">
    <source>
        <dbReference type="Proteomes" id="UP000253490"/>
    </source>
</evidence>
<accession>A0A366I4X7</accession>
<evidence type="ECO:0000256" key="3">
    <source>
        <dbReference type="ARBA" id="ARBA00022737"/>
    </source>
</evidence>
<reference evidence="9 10" key="1">
    <citation type="submission" date="2018-06" db="EMBL/GenBank/DDBJ databases">
        <title>Genomic Encyclopedia of Type Strains, Phase IV (KMG-IV): sequencing the most valuable type-strain genomes for metagenomic binning, comparative biology and taxonomic classification.</title>
        <authorList>
            <person name="Goeker M."/>
        </authorList>
    </citation>
    <scope>NUCLEOTIDE SEQUENCE [LARGE SCALE GENOMIC DNA]</scope>
    <source>
        <strain evidence="9 10">DSM 22112</strain>
    </source>
</reference>
<dbReference type="EMBL" id="QNRX01000013">
    <property type="protein sequence ID" value="RBP61802.1"/>
    <property type="molecule type" value="Genomic_DNA"/>
</dbReference>
<comment type="subcellular location">
    <subcellularLocation>
        <location evidence="7">Cytoplasm</location>
        <location evidence="7">Nucleoid</location>
    </subcellularLocation>
</comment>
<dbReference type="CDD" id="cd16320">
    <property type="entry name" value="MraZ_N"/>
    <property type="match status" value="1"/>
</dbReference>
<organism evidence="9 10">
    <name type="scientific">Alkalibaculum bacchi</name>
    <dbReference type="NCBI Taxonomy" id="645887"/>
    <lineage>
        <taxon>Bacteria</taxon>
        <taxon>Bacillati</taxon>
        <taxon>Bacillota</taxon>
        <taxon>Clostridia</taxon>
        <taxon>Eubacteriales</taxon>
        <taxon>Eubacteriaceae</taxon>
        <taxon>Alkalibaculum</taxon>
    </lineage>
</organism>
<dbReference type="SUPFAM" id="SSF89447">
    <property type="entry name" value="AbrB/MazE/MraZ-like"/>
    <property type="match status" value="1"/>
</dbReference>
<keyword evidence="2 7" id="KW-0963">Cytoplasm</keyword>
<evidence type="ECO:0000256" key="2">
    <source>
        <dbReference type="ARBA" id="ARBA00022490"/>
    </source>
</evidence>
<dbReference type="GO" id="GO:0000976">
    <property type="term" value="F:transcription cis-regulatory region binding"/>
    <property type="evidence" value="ECO:0007669"/>
    <property type="project" value="TreeGrafter"/>
</dbReference>
<keyword evidence="5 7" id="KW-0238">DNA-binding</keyword>
<dbReference type="PROSITE" id="PS51740">
    <property type="entry name" value="SPOVT_ABRB"/>
    <property type="match status" value="2"/>
</dbReference>
<name>A0A366I4X7_9FIRM</name>
<gene>
    <name evidence="7" type="primary">mraZ</name>
    <name evidence="9" type="ORF">DES36_11314</name>
</gene>
<dbReference type="Gene3D" id="3.40.1550.20">
    <property type="entry name" value="Transcriptional regulator MraZ domain"/>
    <property type="match status" value="1"/>
</dbReference>
<dbReference type="HAMAP" id="MF_01008">
    <property type="entry name" value="MraZ"/>
    <property type="match status" value="1"/>
</dbReference>
<keyword evidence="3" id="KW-0677">Repeat</keyword>
<dbReference type="Proteomes" id="UP000253490">
    <property type="component" value="Unassembled WGS sequence"/>
</dbReference>
<dbReference type="GO" id="GO:0003700">
    <property type="term" value="F:DNA-binding transcription factor activity"/>
    <property type="evidence" value="ECO:0007669"/>
    <property type="project" value="UniProtKB-UniRule"/>
</dbReference>
<dbReference type="InterPro" id="IPR038619">
    <property type="entry name" value="MraZ_sf"/>
</dbReference>
<dbReference type="InterPro" id="IPR003444">
    <property type="entry name" value="MraZ"/>
</dbReference>
<dbReference type="InterPro" id="IPR020603">
    <property type="entry name" value="MraZ_dom"/>
</dbReference>
<dbReference type="InterPro" id="IPR035644">
    <property type="entry name" value="MraZ_C"/>
</dbReference>
<protein>
    <recommendedName>
        <fullName evidence="1 7">Transcriptional regulator MraZ</fullName>
    </recommendedName>
</protein>
<comment type="caution">
    <text evidence="9">The sequence shown here is derived from an EMBL/GenBank/DDBJ whole genome shotgun (WGS) entry which is preliminary data.</text>
</comment>
<dbReference type="PANTHER" id="PTHR34701">
    <property type="entry name" value="TRANSCRIPTIONAL REGULATOR MRAZ"/>
    <property type="match status" value="1"/>
</dbReference>
<dbReference type="NCBIfam" id="TIGR00242">
    <property type="entry name" value="division/cell wall cluster transcriptional repressor MraZ"/>
    <property type="match status" value="1"/>
</dbReference>
<dbReference type="CDD" id="cd16321">
    <property type="entry name" value="MraZ_C"/>
    <property type="match status" value="1"/>
</dbReference>
<dbReference type="AlphaFoldDB" id="A0A366I4X7"/>
<evidence type="ECO:0000256" key="1">
    <source>
        <dbReference type="ARBA" id="ARBA00013860"/>
    </source>
</evidence>
<keyword evidence="10" id="KW-1185">Reference proteome</keyword>
<dbReference type="InterPro" id="IPR037914">
    <property type="entry name" value="SpoVT-AbrB_sf"/>
</dbReference>
<evidence type="ECO:0000313" key="9">
    <source>
        <dbReference type="EMBL" id="RBP61802.1"/>
    </source>
</evidence>